<organism evidence="1">
    <name type="scientific">marine metagenome</name>
    <dbReference type="NCBI Taxonomy" id="408172"/>
    <lineage>
        <taxon>unclassified sequences</taxon>
        <taxon>metagenomes</taxon>
        <taxon>ecological metagenomes</taxon>
    </lineage>
</organism>
<name>A0A381WBB8_9ZZZZ</name>
<dbReference type="AlphaFoldDB" id="A0A381WBB8"/>
<feature type="non-terminal residue" evidence="1">
    <location>
        <position position="75"/>
    </location>
</feature>
<accession>A0A381WBB8</accession>
<dbReference type="EMBL" id="UINC01011145">
    <property type="protein sequence ID" value="SVA49308.1"/>
    <property type="molecule type" value="Genomic_DNA"/>
</dbReference>
<evidence type="ECO:0000313" key="1">
    <source>
        <dbReference type="EMBL" id="SVA49308.1"/>
    </source>
</evidence>
<proteinExistence type="predicted"/>
<sequence>RYVARRSVRFQAHKWRGSRVDRRYSRCRWSQSLASLLSLRWHVWWVDCQRASRPNKTTIYRKTSSHDSCRYNPHI</sequence>
<feature type="non-terminal residue" evidence="1">
    <location>
        <position position="1"/>
    </location>
</feature>
<gene>
    <name evidence="1" type="ORF">METZ01_LOCUS102162</name>
</gene>
<protein>
    <submittedName>
        <fullName evidence="1">Uncharacterized protein</fullName>
    </submittedName>
</protein>
<reference evidence="1" key="1">
    <citation type="submission" date="2018-05" db="EMBL/GenBank/DDBJ databases">
        <authorList>
            <person name="Lanie J.A."/>
            <person name="Ng W.-L."/>
            <person name="Kazmierczak K.M."/>
            <person name="Andrzejewski T.M."/>
            <person name="Davidsen T.M."/>
            <person name="Wayne K.J."/>
            <person name="Tettelin H."/>
            <person name="Glass J.I."/>
            <person name="Rusch D."/>
            <person name="Podicherti R."/>
            <person name="Tsui H.-C.T."/>
            <person name="Winkler M.E."/>
        </authorList>
    </citation>
    <scope>NUCLEOTIDE SEQUENCE</scope>
</reference>